<dbReference type="GO" id="GO:0000270">
    <property type="term" value="P:peptidoglycan metabolic process"/>
    <property type="evidence" value="ECO:0007669"/>
    <property type="project" value="TreeGrafter"/>
</dbReference>
<dbReference type="KEGG" id="lsf:I8J32_013180"/>
<dbReference type="Pfam" id="PF02698">
    <property type="entry name" value="DUF218"/>
    <property type="match status" value="1"/>
</dbReference>
<evidence type="ECO:0000256" key="1">
    <source>
        <dbReference type="SAM" id="Phobius"/>
    </source>
</evidence>
<dbReference type="GO" id="GO:0043164">
    <property type="term" value="P:Gram-negative-bacterium-type cell wall biogenesis"/>
    <property type="evidence" value="ECO:0007669"/>
    <property type="project" value="TreeGrafter"/>
</dbReference>
<organism evidence="3 4">
    <name type="scientific">Agrilutibacter solisilvae</name>
    <dbReference type="NCBI Taxonomy" id="2763317"/>
    <lineage>
        <taxon>Bacteria</taxon>
        <taxon>Pseudomonadati</taxon>
        <taxon>Pseudomonadota</taxon>
        <taxon>Gammaproteobacteria</taxon>
        <taxon>Lysobacterales</taxon>
        <taxon>Lysobacteraceae</taxon>
        <taxon>Agrilutibacter</taxon>
    </lineage>
</organism>
<sequence>MAWFLSPLAWLLVAVVLTGLAWWPRGRAWLLTGAALLAVAAVAAMTPFGANRLVAPLERPLADDAACSLAPPSTAIVLGGGVEGWARSDTDFAALNLSSRRRIDRAVDWWRAQAGRSLVVQGGAPRPGAIPVAALMAAYAQSLGVPPQSMRVETRSMDTWSNAEQAARQSPRLPSRIMLVTSMIHMPRARMAFARAGFQVCALGADSRRLPSRLPWALVPRTSALGNAEDALHEWAGLAYYRWRTRRDAAPASP</sequence>
<dbReference type="PANTHER" id="PTHR30336:SF4">
    <property type="entry name" value="ENVELOPE BIOGENESIS FACTOR ELYC"/>
    <property type="match status" value="1"/>
</dbReference>
<proteinExistence type="predicted"/>
<dbReference type="InterPro" id="IPR014729">
    <property type="entry name" value="Rossmann-like_a/b/a_fold"/>
</dbReference>
<keyword evidence="1" id="KW-0812">Transmembrane</keyword>
<dbReference type="RefSeq" id="WP_200616390.1">
    <property type="nucleotide sequence ID" value="NZ_CP071518.1"/>
</dbReference>
<protein>
    <submittedName>
        <fullName evidence="3">YdcF family protein</fullName>
    </submittedName>
</protein>
<evidence type="ECO:0000313" key="4">
    <source>
        <dbReference type="Proteomes" id="UP000639274"/>
    </source>
</evidence>
<dbReference type="GO" id="GO:0005886">
    <property type="term" value="C:plasma membrane"/>
    <property type="evidence" value="ECO:0007669"/>
    <property type="project" value="TreeGrafter"/>
</dbReference>
<accession>A0A974XZH3</accession>
<evidence type="ECO:0000259" key="2">
    <source>
        <dbReference type="Pfam" id="PF02698"/>
    </source>
</evidence>
<dbReference type="EMBL" id="CP071518">
    <property type="protein sequence ID" value="QSX77685.1"/>
    <property type="molecule type" value="Genomic_DNA"/>
</dbReference>
<dbReference type="CDD" id="cd06259">
    <property type="entry name" value="YdcF-like"/>
    <property type="match status" value="1"/>
</dbReference>
<feature type="transmembrane region" description="Helical" evidence="1">
    <location>
        <begin position="28"/>
        <end position="50"/>
    </location>
</feature>
<keyword evidence="4" id="KW-1185">Reference proteome</keyword>
<dbReference type="InterPro" id="IPR051599">
    <property type="entry name" value="Cell_Envelope_Assoc"/>
</dbReference>
<keyword evidence="1" id="KW-1133">Transmembrane helix</keyword>
<keyword evidence="1" id="KW-0472">Membrane</keyword>
<dbReference type="PANTHER" id="PTHR30336">
    <property type="entry name" value="INNER MEMBRANE PROTEIN, PROBABLE PERMEASE"/>
    <property type="match status" value="1"/>
</dbReference>
<dbReference type="InterPro" id="IPR003848">
    <property type="entry name" value="DUF218"/>
</dbReference>
<dbReference type="Gene3D" id="3.40.50.620">
    <property type="entry name" value="HUPs"/>
    <property type="match status" value="1"/>
</dbReference>
<name>A0A974XZH3_9GAMM</name>
<dbReference type="AlphaFoldDB" id="A0A974XZH3"/>
<gene>
    <name evidence="3" type="ORF">I8J32_013180</name>
</gene>
<dbReference type="Proteomes" id="UP000639274">
    <property type="component" value="Chromosome"/>
</dbReference>
<evidence type="ECO:0000313" key="3">
    <source>
        <dbReference type="EMBL" id="QSX77685.1"/>
    </source>
</evidence>
<feature type="domain" description="DUF218" evidence="2">
    <location>
        <begin position="75"/>
        <end position="237"/>
    </location>
</feature>
<reference evidence="3 4" key="1">
    <citation type="submission" date="2021-03" db="EMBL/GenBank/DDBJ databases">
        <title>Lysobacter sp. nov. isolated from soil of gangwondo yeongwol, south Korea.</title>
        <authorList>
            <person name="Kim K.R."/>
            <person name="Kim K.H."/>
            <person name="Jeon C.O."/>
        </authorList>
    </citation>
    <scope>NUCLEOTIDE SEQUENCE [LARGE SCALE GENOMIC DNA]</scope>
    <source>
        <strain evidence="3 4">R19</strain>
    </source>
</reference>